<proteinExistence type="predicted"/>
<comment type="caution">
    <text evidence="1">The sequence shown here is derived from an EMBL/GenBank/DDBJ whole genome shotgun (WGS) entry which is preliminary data.</text>
</comment>
<name>A0ACC0BE66_CATRO</name>
<sequence>MSYGEKLVGCKIKVWWPMDQKYYEGLVDSFDLSTMKHKILYDDGDEEILNLMGEDWELVNDAMLLDGVHVWA</sequence>
<organism evidence="1 2">
    <name type="scientific">Catharanthus roseus</name>
    <name type="common">Madagascar periwinkle</name>
    <name type="synonym">Vinca rosea</name>
    <dbReference type="NCBI Taxonomy" id="4058"/>
    <lineage>
        <taxon>Eukaryota</taxon>
        <taxon>Viridiplantae</taxon>
        <taxon>Streptophyta</taxon>
        <taxon>Embryophyta</taxon>
        <taxon>Tracheophyta</taxon>
        <taxon>Spermatophyta</taxon>
        <taxon>Magnoliopsida</taxon>
        <taxon>eudicotyledons</taxon>
        <taxon>Gunneridae</taxon>
        <taxon>Pentapetalae</taxon>
        <taxon>asterids</taxon>
        <taxon>lamiids</taxon>
        <taxon>Gentianales</taxon>
        <taxon>Apocynaceae</taxon>
        <taxon>Rauvolfioideae</taxon>
        <taxon>Vinceae</taxon>
        <taxon>Catharanthinae</taxon>
        <taxon>Catharanthus</taxon>
    </lineage>
</organism>
<keyword evidence="2" id="KW-1185">Reference proteome</keyword>
<evidence type="ECO:0000313" key="2">
    <source>
        <dbReference type="Proteomes" id="UP001060085"/>
    </source>
</evidence>
<protein>
    <submittedName>
        <fullName evidence="1">Uncharacterized protein</fullName>
    </submittedName>
</protein>
<accession>A0ACC0BE66</accession>
<evidence type="ECO:0000313" key="1">
    <source>
        <dbReference type="EMBL" id="KAI5670934.1"/>
    </source>
</evidence>
<dbReference type="EMBL" id="CM044703">
    <property type="protein sequence ID" value="KAI5670934.1"/>
    <property type="molecule type" value="Genomic_DNA"/>
</dbReference>
<dbReference type="Proteomes" id="UP001060085">
    <property type="component" value="Linkage Group LG03"/>
</dbReference>
<reference evidence="2" key="1">
    <citation type="journal article" date="2023" name="Nat. Plants">
        <title>Single-cell RNA sequencing provides a high-resolution roadmap for understanding the multicellular compartmentation of specialized metabolism.</title>
        <authorList>
            <person name="Sun S."/>
            <person name="Shen X."/>
            <person name="Li Y."/>
            <person name="Li Y."/>
            <person name="Wang S."/>
            <person name="Li R."/>
            <person name="Zhang H."/>
            <person name="Shen G."/>
            <person name="Guo B."/>
            <person name="Wei J."/>
            <person name="Xu J."/>
            <person name="St-Pierre B."/>
            <person name="Chen S."/>
            <person name="Sun C."/>
        </authorList>
    </citation>
    <scope>NUCLEOTIDE SEQUENCE [LARGE SCALE GENOMIC DNA]</scope>
</reference>
<gene>
    <name evidence="1" type="ORF">M9H77_11298</name>
</gene>